<dbReference type="EMBL" id="JH660639">
    <property type="protein sequence ID" value="EIM30178.1"/>
    <property type="molecule type" value="Genomic_DNA"/>
</dbReference>
<evidence type="ECO:0000256" key="4">
    <source>
        <dbReference type="ARBA" id="ARBA00022496"/>
    </source>
</evidence>
<dbReference type="PANTHER" id="PTHR30532">
    <property type="entry name" value="IRON III DICITRATE-BINDING PERIPLASMIC PROTEIN"/>
    <property type="match status" value="1"/>
</dbReference>
<evidence type="ECO:0000313" key="7">
    <source>
        <dbReference type="EMBL" id="EIM30178.1"/>
    </source>
</evidence>
<dbReference type="Gene3D" id="3.40.50.1980">
    <property type="entry name" value="Nitrogenase molybdenum iron protein domain"/>
    <property type="match status" value="2"/>
</dbReference>
<evidence type="ECO:0000256" key="5">
    <source>
        <dbReference type="ARBA" id="ARBA00022729"/>
    </source>
</evidence>
<evidence type="ECO:0000313" key="8">
    <source>
        <dbReference type="Proteomes" id="UP000003947"/>
    </source>
</evidence>
<dbReference type="PATRIC" id="fig|864069.3.peg.1096"/>
<dbReference type="PRINTS" id="PR01715">
    <property type="entry name" value="FERRIBNDNGPP"/>
</dbReference>
<dbReference type="HOGENOM" id="CLU_038034_10_0_5"/>
<protein>
    <submittedName>
        <fullName evidence="7">ABC-type Fe3+-hydroxamate transport system, periplasmic component</fullName>
    </submittedName>
</protein>
<dbReference type="Pfam" id="PF01497">
    <property type="entry name" value="Peripla_BP_2"/>
    <property type="match status" value="1"/>
</dbReference>
<proteinExistence type="inferred from homology"/>
<comment type="subcellular location">
    <subcellularLocation>
        <location evidence="1">Cell envelope</location>
    </subcellularLocation>
</comment>
<dbReference type="Proteomes" id="UP000003947">
    <property type="component" value="Unassembled WGS sequence"/>
</dbReference>
<keyword evidence="8" id="KW-1185">Reference proteome</keyword>
<gene>
    <name evidence="7" type="ORF">MicloDRAFT_00009830</name>
</gene>
<dbReference type="STRING" id="864069.MicloDRAFT_00009830"/>
<keyword evidence="4" id="KW-0406">Ion transport</keyword>
<dbReference type="CDD" id="cd01146">
    <property type="entry name" value="FhuD"/>
    <property type="match status" value="1"/>
</dbReference>
<dbReference type="InterPro" id="IPR051313">
    <property type="entry name" value="Bact_iron-sidero_bind"/>
</dbReference>
<accession>I4Z1T6</accession>
<organism evidence="7 8">
    <name type="scientific">Microvirga lotononidis</name>
    <dbReference type="NCBI Taxonomy" id="864069"/>
    <lineage>
        <taxon>Bacteria</taxon>
        <taxon>Pseudomonadati</taxon>
        <taxon>Pseudomonadota</taxon>
        <taxon>Alphaproteobacteria</taxon>
        <taxon>Hyphomicrobiales</taxon>
        <taxon>Methylobacteriaceae</taxon>
        <taxon>Microvirga</taxon>
    </lineage>
</organism>
<evidence type="ECO:0000259" key="6">
    <source>
        <dbReference type="PROSITE" id="PS50983"/>
    </source>
</evidence>
<sequence precursor="true">MHSNTTQHTPSGRRVVRALSRRAVLGSLLAAPFLPSSSVAARPVRIASLDFALVEQLIVLGAPPIAVAEARDWNKWVKEPPLPTGTIDLGTSFAPNIELLAALGPDLILTTDFVAMVEPRVSGIAPVERISIYSPGGSPLPKAVASMRHLGAILGLQNRVEAYLQETEAFFDACAERARPFCDKPILMLSFLDPRHARVYARPGLQQDVLDRIGLRNAWPNEGSYWGFGTVGIERLVEAGEAVAVTDYMPPDVRAVLETSPLWRSLPIRRAGGPIPILPPVLAFGGVPAARRWATLLLDALEERNP</sequence>
<feature type="domain" description="Fe/B12 periplasmic-binding" evidence="6">
    <location>
        <begin position="45"/>
        <end position="305"/>
    </location>
</feature>
<dbReference type="GO" id="GO:1901678">
    <property type="term" value="P:iron coordination entity transport"/>
    <property type="evidence" value="ECO:0007669"/>
    <property type="project" value="UniProtKB-ARBA"/>
</dbReference>
<evidence type="ECO:0000256" key="2">
    <source>
        <dbReference type="ARBA" id="ARBA00008814"/>
    </source>
</evidence>
<keyword evidence="4" id="KW-0410">Iron transport</keyword>
<dbReference type="GO" id="GO:0030288">
    <property type="term" value="C:outer membrane-bounded periplasmic space"/>
    <property type="evidence" value="ECO:0007669"/>
    <property type="project" value="TreeGrafter"/>
</dbReference>
<comment type="similarity">
    <text evidence="2">Belongs to the bacterial solute-binding protein 8 family.</text>
</comment>
<reference evidence="7 8" key="1">
    <citation type="submission" date="2012-02" db="EMBL/GenBank/DDBJ databases">
        <title>Improved High-Quality Draft sequence of Microvirga sp. WSM3557.</title>
        <authorList>
            <consortium name="US DOE Joint Genome Institute"/>
            <person name="Lucas S."/>
            <person name="Han J."/>
            <person name="Lapidus A."/>
            <person name="Cheng J.-F."/>
            <person name="Goodwin L."/>
            <person name="Pitluck S."/>
            <person name="Peters L."/>
            <person name="Zhang X."/>
            <person name="Detter J.C."/>
            <person name="Han C."/>
            <person name="Tapia R."/>
            <person name="Land M."/>
            <person name="Hauser L."/>
            <person name="Kyrpides N."/>
            <person name="Ivanova N."/>
            <person name="Pagani I."/>
            <person name="Brau L."/>
            <person name="Yates R."/>
            <person name="O'Hara G."/>
            <person name="Rui T."/>
            <person name="Howieson J."/>
            <person name="Reeve W."/>
            <person name="Woyke T."/>
        </authorList>
    </citation>
    <scope>NUCLEOTIDE SEQUENCE [LARGE SCALE GENOMIC DNA]</scope>
    <source>
        <strain evidence="7 8">WSM3557</strain>
    </source>
</reference>
<keyword evidence="3" id="KW-0813">Transport</keyword>
<dbReference type="PANTHER" id="PTHR30532:SF1">
    <property type="entry name" value="IRON(3+)-HYDROXAMATE-BINDING PROTEIN FHUD"/>
    <property type="match status" value="1"/>
</dbReference>
<name>I4Z1T6_9HYPH</name>
<evidence type="ECO:0000256" key="1">
    <source>
        <dbReference type="ARBA" id="ARBA00004196"/>
    </source>
</evidence>
<dbReference type="SUPFAM" id="SSF53807">
    <property type="entry name" value="Helical backbone' metal receptor"/>
    <property type="match status" value="1"/>
</dbReference>
<evidence type="ECO:0000256" key="3">
    <source>
        <dbReference type="ARBA" id="ARBA00022448"/>
    </source>
</evidence>
<dbReference type="PROSITE" id="PS50983">
    <property type="entry name" value="FE_B12_PBP"/>
    <property type="match status" value="1"/>
</dbReference>
<dbReference type="eggNOG" id="COG0614">
    <property type="taxonomic scope" value="Bacteria"/>
</dbReference>
<dbReference type="InterPro" id="IPR002491">
    <property type="entry name" value="ABC_transptr_periplasmic_BD"/>
</dbReference>
<keyword evidence="4" id="KW-0408">Iron</keyword>
<dbReference type="AlphaFoldDB" id="I4Z1T6"/>
<keyword evidence="5" id="KW-0732">Signal</keyword>